<keyword evidence="5" id="KW-1185">Reference proteome</keyword>
<accession>A0A329QL16</accession>
<dbReference type="InterPro" id="IPR050107">
    <property type="entry name" value="ABC_carbohydrate_import_ATPase"/>
</dbReference>
<dbReference type="SUPFAM" id="SSF52540">
    <property type="entry name" value="P-loop containing nucleoside triphosphate hydrolases"/>
    <property type="match status" value="1"/>
</dbReference>
<dbReference type="InterPro" id="IPR027417">
    <property type="entry name" value="P-loop_NTPase"/>
</dbReference>
<evidence type="ECO:0000259" key="3">
    <source>
        <dbReference type="PROSITE" id="PS50893"/>
    </source>
</evidence>
<dbReference type="PROSITE" id="PS50893">
    <property type="entry name" value="ABC_TRANSPORTER_2"/>
    <property type="match status" value="1"/>
</dbReference>
<dbReference type="InterPro" id="IPR003439">
    <property type="entry name" value="ABC_transporter-like_ATP-bd"/>
</dbReference>
<dbReference type="EMBL" id="QMIG01000021">
    <property type="protein sequence ID" value="RAW11218.1"/>
    <property type="molecule type" value="Genomic_DNA"/>
</dbReference>
<keyword evidence="2 4" id="KW-0067">ATP-binding</keyword>
<gene>
    <name evidence="4" type="ORF">DPM12_17000</name>
</gene>
<dbReference type="RefSeq" id="WP_112259543.1">
    <property type="nucleotide sequence ID" value="NZ_QMIG01000021.1"/>
</dbReference>
<dbReference type="GO" id="GO:0005524">
    <property type="term" value="F:ATP binding"/>
    <property type="evidence" value="ECO:0007669"/>
    <property type="project" value="UniProtKB-KW"/>
</dbReference>
<keyword evidence="1" id="KW-0547">Nucleotide-binding</keyword>
<evidence type="ECO:0000313" key="4">
    <source>
        <dbReference type="EMBL" id="RAW11218.1"/>
    </source>
</evidence>
<dbReference type="GO" id="GO:0016887">
    <property type="term" value="F:ATP hydrolysis activity"/>
    <property type="evidence" value="ECO:0007669"/>
    <property type="project" value="InterPro"/>
</dbReference>
<reference evidence="4 5" key="1">
    <citation type="submission" date="2018-06" db="EMBL/GenBank/DDBJ databases">
        <title>Phytoactinopolyspora halophila sp. nov., a novel halophilic actinomycete isolated from a saline soil in China.</title>
        <authorList>
            <person name="Tang S.-K."/>
        </authorList>
    </citation>
    <scope>NUCLEOTIDE SEQUENCE [LARGE SCALE GENOMIC DNA]</scope>
    <source>
        <strain evidence="4 5">YIM 96934</strain>
    </source>
</reference>
<dbReference type="InterPro" id="IPR003593">
    <property type="entry name" value="AAA+_ATPase"/>
</dbReference>
<evidence type="ECO:0000256" key="1">
    <source>
        <dbReference type="ARBA" id="ARBA00022741"/>
    </source>
</evidence>
<dbReference type="AlphaFoldDB" id="A0A329QL16"/>
<evidence type="ECO:0000313" key="5">
    <source>
        <dbReference type="Proteomes" id="UP000250462"/>
    </source>
</evidence>
<dbReference type="Pfam" id="PF00005">
    <property type="entry name" value="ABC_tran"/>
    <property type="match status" value="1"/>
</dbReference>
<dbReference type="SMART" id="SM00382">
    <property type="entry name" value="AAA"/>
    <property type="match status" value="1"/>
</dbReference>
<dbReference type="CDD" id="cd03216">
    <property type="entry name" value="ABC_Carb_Monos_I"/>
    <property type="match status" value="1"/>
</dbReference>
<dbReference type="Proteomes" id="UP000250462">
    <property type="component" value="Unassembled WGS sequence"/>
</dbReference>
<proteinExistence type="predicted"/>
<comment type="caution">
    <text evidence="4">The sequence shown here is derived from an EMBL/GenBank/DDBJ whole genome shotgun (WGS) entry which is preliminary data.</text>
</comment>
<dbReference type="PANTHER" id="PTHR43790">
    <property type="entry name" value="CARBOHYDRATE TRANSPORT ATP-BINDING PROTEIN MG119-RELATED"/>
    <property type="match status" value="1"/>
</dbReference>
<dbReference type="OrthoDB" id="7875923at2"/>
<name>A0A329QL16_9ACTN</name>
<feature type="domain" description="ABC transporter" evidence="3">
    <location>
        <begin position="9"/>
        <end position="250"/>
    </location>
</feature>
<dbReference type="Gene3D" id="3.40.50.300">
    <property type="entry name" value="P-loop containing nucleotide triphosphate hydrolases"/>
    <property type="match status" value="1"/>
</dbReference>
<protein>
    <submittedName>
        <fullName evidence="4">Sugar ABC transporter ATP-binding protein</fullName>
    </submittedName>
</protein>
<dbReference type="PANTHER" id="PTHR43790:SF8">
    <property type="entry name" value="SUGAR ABC TRANSPORTER ATP-BINDING PROTEIN"/>
    <property type="match status" value="1"/>
</dbReference>
<organism evidence="4 5">
    <name type="scientific">Phytoactinopolyspora halophila</name>
    <dbReference type="NCBI Taxonomy" id="1981511"/>
    <lineage>
        <taxon>Bacteria</taxon>
        <taxon>Bacillati</taxon>
        <taxon>Actinomycetota</taxon>
        <taxon>Actinomycetes</taxon>
        <taxon>Jiangellales</taxon>
        <taxon>Jiangellaceae</taxon>
        <taxon>Phytoactinopolyspora</taxon>
    </lineage>
</organism>
<evidence type="ECO:0000256" key="2">
    <source>
        <dbReference type="ARBA" id="ARBA00022840"/>
    </source>
</evidence>
<sequence length="257" mass="28538">MDETAPVVMELHNVSKTFGEVQALRDVNFHVRQGEIVGLLGDNGSGKSTMVKMMMGYHQPDPGGEVRFDDEPVRGWSVAKARSLGIETVYQERALADLQSVWRNMFMGREPVNRFGLLDTRRMRREAAALMKGHMGFTSGAVHPDNVVQTMSGGEKQGVAITRALHFHARLVLLDEPTMGLSLSETQKTLDFVRSIKEAGHSAVLIDHNINHVYPVVDRLVVLDRGSIAGEFSPSEITLDELTDRLRTVARTGQMEE</sequence>